<feature type="transmembrane region" description="Helical" evidence="6">
    <location>
        <begin position="41"/>
        <end position="59"/>
    </location>
</feature>
<dbReference type="AlphaFoldDB" id="A0A0F3MNP8"/>
<dbReference type="PATRIC" id="fig|1359168.3.peg.520"/>
<evidence type="ECO:0000256" key="3">
    <source>
        <dbReference type="ARBA" id="ARBA00022692"/>
    </source>
</evidence>
<evidence type="ECO:0000256" key="5">
    <source>
        <dbReference type="ARBA" id="ARBA00023136"/>
    </source>
</evidence>
<evidence type="ECO:0000256" key="6">
    <source>
        <dbReference type="SAM" id="Phobius"/>
    </source>
</evidence>
<keyword evidence="3 6" id="KW-0812">Transmembrane</keyword>
<dbReference type="NCBIfam" id="TIGR00360">
    <property type="entry name" value="ComEC_N-term"/>
    <property type="match status" value="1"/>
</dbReference>
<dbReference type="GO" id="GO:0005886">
    <property type="term" value="C:plasma membrane"/>
    <property type="evidence" value="ECO:0007669"/>
    <property type="project" value="UniProtKB-SubCell"/>
</dbReference>
<comment type="caution">
    <text evidence="8">The sequence shown here is derived from an EMBL/GenBank/DDBJ whole genome shotgun (WGS) entry which is preliminary data.</text>
</comment>
<dbReference type="Pfam" id="PF03772">
    <property type="entry name" value="Competence"/>
    <property type="match status" value="1"/>
</dbReference>
<evidence type="ECO:0000259" key="7">
    <source>
        <dbReference type="Pfam" id="PF03772"/>
    </source>
</evidence>
<evidence type="ECO:0000313" key="9">
    <source>
        <dbReference type="Proteomes" id="UP000033616"/>
    </source>
</evidence>
<gene>
    <name evidence="8" type="ORF">OCHUTO_0145</name>
</gene>
<keyword evidence="4 6" id="KW-1133">Transmembrane helix</keyword>
<proteinExistence type="predicted"/>
<dbReference type="Proteomes" id="UP000033616">
    <property type="component" value="Unassembled WGS sequence"/>
</dbReference>
<name>A0A0F3MNP8_9RICK</name>
<feature type="transmembrane region" description="Helical" evidence="6">
    <location>
        <begin position="299"/>
        <end position="317"/>
    </location>
</feature>
<dbReference type="InterPro" id="IPR052159">
    <property type="entry name" value="Competence_DNA_uptake"/>
</dbReference>
<evidence type="ECO:0000256" key="1">
    <source>
        <dbReference type="ARBA" id="ARBA00004651"/>
    </source>
</evidence>
<feature type="domain" description="ComEC/Rec2-related protein" evidence="7">
    <location>
        <begin position="240"/>
        <end position="370"/>
    </location>
</feature>
<dbReference type="EMBL" id="LANP01000002">
    <property type="protein sequence ID" value="KJV57286.1"/>
    <property type="molecule type" value="Genomic_DNA"/>
</dbReference>
<keyword evidence="2" id="KW-1003">Cell membrane</keyword>
<evidence type="ECO:0000256" key="4">
    <source>
        <dbReference type="ARBA" id="ARBA00022989"/>
    </source>
</evidence>
<feature type="transmembrane region" description="Helical" evidence="6">
    <location>
        <begin position="17"/>
        <end position="35"/>
    </location>
</feature>
<reference evidence="8 9" key="1">
    <citation type="submission" date="2015-02" db="EMBL/GenBank/DDBJ databases">
        <title>Genome Sequencing of Rickettsiales.</title>
        <authorList>
            <person name="Daugherty S.C."/>
            <person name="Su Q."/>
            <person name="Abolude K."/>
            <person name="Beier-Sexton M."/>
            <person name="Carlyon J.A."/>
            <person name="Carter R."/>
            <person name="Day N.P."/>
            <person name="Dumler S.J."/>
            <person name="Dyachenko V."/>
            <person name="Godinez A."/>
            <person name="Kurtti T.J."/>
            <person name="Lichay M."/>
            <person name="Mullins K.E."/>
            <person name="Ott S."/>
            <person name="Pappas-Brown V."/>
            <person name="Paris D.H."/>
            <person name="Patel P."/>
            <person name="Richards A.L."/>
            <person name="Sadzewicz L."/>
            <person name="Sears K."/>
            <person name="Seidman D."/>
            <person name="Sengamalay N."/>
            <person name="Stenos J."/>
            <person name="Tallon L.J."/>
            <person name="Vincent G."/>
            <person name="Fraser C.M."/>
            <person name="Munderloh U."/>
            <person name="Dunning-Hotopp J.C."/>
        </authorList>
    </citation>
    <scope>NUCLEOTIDE SEQUENCE [LARGE SCALE GENOMIC DNA]</scope>
    <source>
        <strain evidence="8 9">Fuller</strain>
    </source>
</reference>
<feature type="transmembrane region" description="Helical" evidence="6">
    <location>
        <begin position="66"/>
        <end position="87"/>
    </location>
</feature>
<comment type="subcellular location">
    <subcellularLocation>
        <location evidence="1">Cell membrane</location>
        <topology evidence="1">Multi-pass membrane protein</topology>
    </subcellularLocation>
</comment>
<evidence type="ECO:0000256" key="2">
    <source>
        <dbReference type="ARBA" id="ARBA00022475"/>
    </source>
</evidence>
<evidence type="ECO:0000313" key="8">
    <source>
        <dbReference type="EMBL" id="KJV57286.1"/>
    </source>
</evidence>
<protein>
    <submittedName>
        <fullName evidence="8">ComEC/Rec2-related domain protein</fullName>
    </submittedName>
</protein>
<dbReference type="PANTHER" id="PTHR30619">
    <property type="entry name" value="DNA INTERNALIZATION/COMPETENCE PROTEIN COMEC/REC2"/>
    <property type="match status" value="1"/>
</dbReference>
<dbReference type="RefSeq" id="WP_269745467.1">
    <property type="nucleotide sequence ID" value="NZ_LANP01000002.1"/>
</dbReference>
<keyword evidence="9" id="KW-1185">Reference proteome</keyword>
<sequence length="381" mass="42538">MVIHLVNKLISEEYHNLGLWFIVSFIFGIALYFTLPFEPELWQILLISPILISIFLITSNSFLERTLLLILLCCYLGVIVGKIRYLIAKPRHINTIIKSKIYGTITQIHPTPQGVILIINNCYIEALDNYNTPINIRVSAFKNHVYNIITGDQVAFSATLYPPTSNALIINNLSLNILAYFNNINAIGYVTSSVKLVQSNSQNNVFNKSMATIIEHIRIGIYDRVINVLDSYLGGFINAILLGENYALNKDIIISMRQAGISHILCISGLHLSMVAITLFTGFRFILNLSTTIAFNFDVRTIATIMSLIGSFCYLILTGSHIATIRAFIMTSTAIVVVLIRRGMIPLRSVGLAAIIILLSNPEYVMHPSFSAIIYSCNIID</sequence>
<dbReference type="InterPro" id="IPR004477">
    <property type="entry name" value="ComEC_N"/>
</dbReference>
<dbReference type="STRING" id="1359168.OCHUTO_0145"/>
<dbReference type="PANTHER" id="PTHR30619:SF1">
    <property type="entry name" value="RECOMBINATION PROTEIN 2"/>
    <property type="match status" value="1"/>
</dbReference>
<organism evidence="8 9">
    <name type="scientific">Orientia chuto str. Dubai</name>
    <dbReference type="NCBI Taxonomy" id="1359168"/>
    <lineage>
        <taxon>Bacteria</taxon>
        <taxon>Pseudomonadati</taxon>
        <taxon>Pseudomonadota</taxon>
        <taxon>Alphaproteobacteria</taxon>
        <taxon>Rickettsiales</taxon>
        <taxon>Rickettsiaceae</taxon>
        <taxon>Rickettsieae</taxon>
        <taxon>Orientia</taxon>
    </lineage>
</organism>
<keyword evidence="5 6" id="KW-0472">Membrane</keyword>
<accession>A0A0F3MNP8</accession>
<feature type="transmembrane region" description="Helical" evidence="6">
    <location>
        <begin position="261"/>
        <end position="287"/>
    </location>
</feature>